<dbReference type="HOGENOM" id="CLU_800124_0_0_1"/>
<evidence type="ECO:0000313" key="3">
    <source>
        <dbReference type="Proteomes" id="UP000032141"/>
    </source>
</evidence>
<reference evidence="2" key="1">
    <citation type="journal article" date="2014" name="Genome Biol.">
        <title>Transcriptome and methylome profiling reveals relics of genome dominance in the mesopolyploid Brassica oleracea.</title>
        <authorList>
            <person name="Parkin I.A."/>
            <person name="Koh C."/>
            <person name="Tang H."/>
            <person name="Robinson S.J."/>
            <person name="Kagale S."/>
            <person name="Clarke W.E."/>
            <person name="Town C.D."/>
            <person name="Nixon J."/>
            <person name="Krishnakumar V."/>
            <person name="Bidwell S.L."/>
            <person name="Denoeud F."/>
            <person name="Belcram H."/>
            <person name="Links M.G."/>
            <person name="Just J."/>
            <person name="Clarke C."/>
            <person name="Bender T."/>
            <person name="Huebert T."/>
            <person name="Mason A.S."/>
            <person name="Pires J.C."/>
            <person name="Barker G."/>
            <person name="Moore J."/>
            <person name="Walley P.G."/>
            <person name="Manoli S."/>
            <person name="Batley J."/>
            <person name="Edwards D."/>
            <person name="Nelson M.N."/>
            <person name="Wang X."/>
            <person name="Paterson A.H."/>
            <person name="King G."/>
            <person name="Bancroft I."/>
            <person name="Chalhoub B."/>
            <person name="Sharpe A.G."/>
        </authorList>
    </citation>
    <scope>NUCLEOTIDE SEQUENCE [LARGE SCALE GENOMIC DNA]</scope>
    <source>
        <strain evidence="2">cv. TO1000</strain>
    </source>
</reference>
<evidence type="ECO:0000256" key="1">
    <source>
        <dbReference type="SAM" id="MobiDB-lite"/>
    </source>
</evidence>
<name>A0A0D2ZRH6_BRAOL</name>
<evidence type="ECO:0000313" key="2">
    <source>
        <dbReference type="EnsemblPlants" id="Bo00842s020.1"/>
    </source>
</evidence>
<dbReference type="Gramene" id="Bo00842s020.1">
    <property type="protein sequence ID" value="Bo00842s020.1"/>
    <property type="gene ID" value="Bo00842s020"/>
</dbReference>
<reference evidence="2" key="2">
    <citation type="submission" date="2015-06" db="UniProtKB">
        <authorList>
            <consortium name="EnsemblPlants"/>
        </authorList>
    </citation>
    <scope>IDENTIFICATION</scope>
</reference>
<accession>A0A0D2ZRH6</accession>
<feature type="compositionally biased region" description="Basic and acidic residues" evidence="1">
    <location>
        <begin position="141"/>
        <end position="157"/>
    </location>
</feature>
<sequence>MSDVSGTNEVHEFTGILASLRLCAITVDGETNGLGALEQAVLLWRIPQAHRIYAAKRRKDLELHMGNLVYLKILTFQGGLKTNKLKQLKPRYIGLYPPVERIGAVDCSDSINSVSDFHDVIQRLLGMENPCRNVTGIATNSHHEREGLPPSEKRKSDPQTVNFISVLPLIQKEPGNGRDITGNISMPADHLSDRQIDIVIPSYFLRVMLVFVRRVGAICVYDHPGDEATLVKQMVSDRSKIALPEYHIDLISESSGVHSAFPQVSSEPMAKRRSFGGRELRDVWASTQIVWGVGAETFAFDAALEGGGTEADCTSDAAYASCFFMLELNFYSGSSITQVSDETDEQE</sequence>
<dbReference type="Proteomes" id="UP000032141">
    <property type="component" value="Unassembled WGS sequence"/>
</dbReference>
<organism evidence="2 3">
    <name type="scientific">Brassica oleracea var. oleracea</name>
    <dbReference type="NCBI Taxonomy" id="109376"/>
    <lineage>
        <taxon>Eukaryota</taxon>
        <taxon>Viridiplantae</taxon>
        <taxon>Streptophyta</taxon>
        <taxon>Embryophyta</taxon>
        <taxon>Tracheophyta</taxon>
        <taxon>Spermatophyta</taxon>
        <taxon>Magnoliopsida</taxon>
        <taxon>eudicotyledons</taxon>
        <taxon>Gunneridae</taxon>
        <taxon>Pentapetalae</taxon>
        <taxon>rosids</taxon>
        <taxon>malvids</taxon>
        <taxon>Brassicales</taxon>
        <taxon>Brassicaceae</taxon>
        <taxon>Brassiceae</taxon>
        <taxon>Brassica</taxon>
    </lineage>
</organism>
<protein>
    <submittedName>
        <fullName evidence="2">Uncharacterized protein</fullName>
    </submittedName>
</protein>
<dbReference type="EnsemblPlants" id="Bo00842s020.1">
    <property type="protein sequence ID" value="Bo00842s020.1"/>
    <property type="gene ID" value="Bo00842s020"/>
</dbReference>
<keyword evidence="3" id="KW-1185">Reference proteome</keyword>
<dbReference type="AlphaFoldDB" id="A0A0D2ZRH6"/>
<dbReference type="eggNOG" id="KOG0017">
    <property type="taxonomic scope" value="Eukaryota"/>
</dbReference>
<feature type="region of interest" description="Disordered" evidence="1">
    <location>
        <begin position="138"/>
        <end position="158"/>
    </location>
</feature>
<proteinExistence type="predicted"/>